<feature type="compositionally biased region" description="Low complexity" evidence="1">
    <location>
        <begin position="1255"/>
        <end position="1264"/>
    </location>
</feature>
<comment type="caution">
    <text evidence="5">The sequence shown here is derived from an EMBL/GenBank/DDBJ whole genome shotgun (WGS) entry which is preliminary data.</text>
</comment>
<dbReference type="Pfam" id="PF23232">
    <property type="entry name" value="AAA_lid_13"/>
    <property type="match status" value="1"/>
</dbReference>
<gene>
    <name evidence="5" type="ORF">SLS56_008550</name>
</gene>
<feature type="compositionally biased region" description="Acidic residues" evidence="1">
    <location>
        <begin position="172"/>
        <end position="184"/>
    </location>
</feature>
<feature type="region of interest" description="Disordered" evidence="1">
    <location>
        <begin position="1128"/>
        <end position="1183"/>
    </location>
</feature>
<feature type="compositionally biased region" description="Polar residues" evidence="1">
    <location>
        <begin position="44"/>
        <end position="55"/>
    </location>
</feature>
<dbReference type="Proteomes" id="UP001521116">
    <property type="component" value="Unassembled WGS sequence"/>
</dbReference>
<feature type="compositionally biased region" description="Low complexity" evidence="1">
    <location>
        <begin position="1304"/>
        <end position="1321"/>
    </location>
</feature>
<dbReference type="Pfam" id="PF00004">
    <property type="entry name" value="AAA"/>
    <property type="match status" value="1"/>
</dbReference>
<feature type="compositionally biased region" description="Low complexity" evidence="1">
    <location>
        <begin position="1155"/>
        <end position="1183"/>
    </location>
</feature>
<reference evidence="5 6" key="1">
    <citation type="submission" date="2024-02" db="EMBL/GenBank/DDBJ databases">
        <title>De novo assembly and annotation of 12 fungi associated with fruit tree decline syndrome in Ontario, Canada.</title>
        <authorList>
            <person name="Sulman M."/>
            <person name="Ellouze W."/>
            <person name="Ilyukhin E."/>
        </authorList>
    </citation>
    <scope>NUCLEOTIDE SEQUENCE [LARGE SCALE GENOMIC DNA]</scope>
    <source>
        <strain evidence="5 6">M1-105</strain>
    </source>
</reference>
<dbReference type="Pfam" id="PF22942">
    <property type="entry name" value="DUF7025"/>
    <property type="match status" value="1"/>
</dbReference>
<proteinExistence type="predicted"/>
<dbReference type="InterPro" id="IPR056599">
    <property type="entry name" value="AAA_lid_fung"/>
</dbReference>
<feature type="region of interest" description="Disordered" evidence="1">
    <location>
        <begin position="225"/>
        <end position="255"/>
    </location>
</feature>
<dbReference type="InterPro" id="IPR054289">
    <property type="entry name" value="DUF7025"/>
</dbReference>
<dbReference type="EMBL" id="JAJVDC020000128">
    <property type="protein sequence ID" value="KAL1622942.1"/>
    <property type="molecule type" value="Genomic_DNA"/>
</dbReference>
<feature type="compositionally biased region" description="Basic and acidic residues" evidence="1">
    <location>
        <begin position="461"/>
        <end position="473"/>
    </location>
</feature>
<feature type="compositionally biased region" description="Basic and acidic residues" evidence="1">
    <location>
        <begin position="439"/>
        <end position="450"/>
    </location>
</feature>
<feature type="domain" description="ATPase AAA-type core" evidence="2">
    <location>
        <begin position="906"/>
        <end position="987"/>
    </location>
</feature>
<feature type="region of interest" description="Disordered" evidence="1">
    <location>
        <begin position="407"/>
        <end position="503"/>
    </location>
</feature>
<feature type="compositionally biased region" description="Polar residues" evidence="1">
    <location>
        <begin position="1145"/>
        <end position="1154"/>
    </location>
</feature>
<sequence>MESNDISQEADGIETDSRDESSLRTLLAQDEDEKRDRVKEDASNVVTPAGNGQATATHGAVNFVNEIQALKMKVFELEQKAQVDLAGSRREAPSPRLMDGNDEHRRMEECLYRHRKEWEEKVGPGPWNMGILEVRENDETTQGGPWRYYWPTYSARKYRRPDPFDSSHDCADGPDDADANEPDDYDYTIDFGGRRDKLRKNFEWEMDRLWLAEEMDSRRRAKIKAAEEERLRDGHSAKTKAQHKEDGVGAAGNESEEEKSLFRTHAQPKLNRLNWILFKRLAKVEDKDSCVIEILKGEPSVDDDVGGFRLWYGFSGRRVRKLEGPKDRKALASMVPGQAPLPERIRIHSLPLLQILATVLDPSNISRYGTPVVLIRPFKALAYRAQALQEWCNALERKLKTGSEMKEGFPAAAEESAADLPEESAAVQGPERNPGQAGRNDDIADGKSSSKDAAAMMGEHPAQERSDNSRDDRDDQSDQEEEDNDNEEEEENVEEDKPDDLTKSPVALEHLKCLLNFMDADISAKQSYLDDPQCRKVFFSDLWLLYRPGIEVIGSNGKQAYRVIEVTSAKHRVTPAWQRWYNAPSNKRNKKPFSITCVHIDFDGKNLGPVQNVFDFNRFDGERDITSLEVYPLRFHPVRQSDFSDTEWKEFEAVPDIEKYRQKLINRGNKFLEVAAVKHMYYAGPTLEMREEVESQVVIDFETAFSVEDKAQHLWKPDLTMLIGNPSPEGDESDDEDESCKADCCRGEFVHDDSYVDQKQRNEYIESLLPKANAQDEQPSVAIMPRPLKEVLKGPGNNLIVSKDELAIMSYRVFGFVLRSRKWAKLDLAHLSDVHRPSASATATKDPNTQESKKNNKEREESTSTFNRLVLEKGHKNMIESLIAQHFRDKKSTSHRTGEFDIVRGKEVEKALETNFALANRWDCILLLDEADVFLAERTKEDFKRNGLVAVFLRVMEYYAGILFLTTNRVGDFDEAFTSRIHISLYYPALDMDKTTEVFKINMEMIEERFSKKERRIDIDKYNIGIFAAQHFSEHQQARWNGRQIRNACQTALALAEFEAQGKDTKDVLLPNAVVELRVRHFEIVRDAYLEFAKYMINLHGTSDTRRAKEAKLRAIWIDENDRLVTTNDIGGAEGSKKAAFARNSRVQSPANYRQQQPPQHALQPSPSPQLQQGFQQPGVREQPQQQYYQYQNLSAAQQYHDASQMQTQPQQFPTSQLWSSPGPYGRPNTFQGPTEGHEQFSVPQQTPPTPTPPQRQQQPQQQQVNPPGFNQDIRDLYAASGQQGSGGMPPSNFSQGGGGGYAPGLSGPGQQWPGTQGPGQ</sequence>
<dbReference type="SUPFAM" id="SSF52540">
    <property type="entry name" value="P-loop containing nucleoside triphosphate hydrolases"/>
    <property type="match status" value="1"/>
</dbReference>
<feature type="region of interest" description="Disordered" evidence="1">
    <location>
        <begin position="1"/>
        <end position="55"/>
    </location>
</feature>
<feature type="compositionally biased region" description="Polar residues" evidence="1">
    <location>
        <begin position="839"/>
        <end position="850"/>
    </location>
</feature>
<feature type="compositionally biased region" description="Basic and acidic residues" evidence="1">
    <location>
        <begin position="225"/>
        <end position="247"/>
    </location>
</feature>
<evidence type="ECO:0000259" key="2">
    <source>
        <dbReference type="Pfam" id="PF00004"/>
    </source>
</evidence>
<organism evidence="5 6">
    <name type="scientific">Neofusicoccum ribis</name>
    <dbReference type="NCBI Taxonomy" id="45134"/>
    <lineage>
        <taxon>Eukaryota</taxon>
        <taxon>Fungi</taxon>
        <taxon>Dikarya</taxon>
        <taxon>Ascomycota</taxon>
        <taxon>Pezizomycotina</taxon>
        <taxon>Dothideomycetes</taxon>
        <taxon>Dothideomycetes incertae sedis</taxon>
        <taxon>Botryosphaeriales</taxon>
        <taxon>Botryosphaeriaceae</taxon>
        <taxon>Neofusicoccum</taxon>
    </lineage>
</organism>
<feature type="compositionally biased region" description="Acidic residues" evidence="1">
    <location>
        <begin position="474"/>
        <end position="498"/>
    </location>
</feature>
<evidence type="ECO:0008006" key="7">
    <source>
        <dbReference type="Google" id="ProtNLM"/>
    </source>
</evidence>
<protein>
    <recommendedName>
        <fullName evidence="7">ATPase AAA-type core domain-containing protein</fullName>
    </recommendedName>
</protein>
<keyword evidence="6" id="KW-1185">Reference proteome</keyword>
<feature type="domain" description="AAA+ ATPase lid" evidence="4">
    <location>
        <begin position="992"/>
        <end position="1101"/>
    </location>
</feature>
<evidence type="ECO:0000259" key="4">
    <source>
        <dbReference type="Pfam" id="PF23232"/>
    </source>
</evidence>
<dbReference type="InterPro" id="IPR003959">
    <property type="entry name" value="ATPase_AAA_core"/>
</dbReference>
<feature type="region of interest" description="Disordered" evidence="1">
    <location>
        <begin position="162"/>
        <end position="184"/>
    </location>
</feature>
<dbReference type="PANTHER" id="PTHR46411:SF2">
    <property type="entry name" value="AAA+ ATPASE DOMAIN-CONTAINING PROTEIN"/>
    <property type="match status" value="1"/>
</dbReference>
<evidence type="ECO:0000256" key="1">
    <source>
        <dbReference type="SAM" id="MobiDB-lite"/>
    </source>
</evidence>
<feature type="compositionally biased region" description="Basic and acidic residues" evidence="1">
    <location>
        <begin position="162"/>
        <end position="171"/>
    </location>
</feature>
<evidence type="ECO:0000313" key="6">
    <source>
        <dbReference type="Proteomes" id="UP001521116"/>
    </source>
</evidence>
<accession>A0ABR3SJU6</accession>
<feature type="region of interest" description="Disordered" evidence="1">
    <location>
        <begin position="1199"/>
        <end position="1321"/>
    </location>
</feature>
<evidence type="ECO:0000259" key="3">
    <source>
        <dbReference type="Pfam" id="PF22942"/>
    </source>
</evidence>
<feature type="compositionally biased region" description="Basic and acidic residues" evidence="1">
    <location>
        <begin position="851"/>
        <end position="862"/>
    </location>
</feature>
<feature type="compositionally biased region" description="Polar residues" evidence="1">
    <location>
        <begin position="1201"/>
        <end position="1220"/>
    </location>
</feature>
<evidence type="ECO:0000313" key="5">
    <source>
        <dbReference type="EMBL" id="KAL1622942.1"/>
    </source>
</evidence>
<feature type="region of interest" description="Disordered" evidence="1">
    <location>
        <begin position="835"/>
        <end position="865"/>
    </location>
</feature>
<feature type="compositionally biased region" description="Basic and acidic residues" evidence="1">
    <location>
        <begin position="32"/>
        <end position="42"/>
    </location>
</feature>
<dbReference type="Gene3D" id="3.40.50.300">
    <property type="entry name" value="P-loop containing nucleotide triphosphate hydrolases"/>
    <property type="match status" value="1"/>
</dbReference>
<dbReference type="InterPro" id="IPR027417">
    <property type="entry name" value="P-loop_NTPase"/>
</dbReference>
<dbReference type="PANTHER" id="PTHR46411">
    <property type="entry name" value="FAMILY ATPASE, PUTATIVE-RELATED"/>
    <property type="match status" value="1"/>
</dbReference>
<feature type="domain" description="DUF7025" evidence="3">
    <location>
        <begin position="531"/>
        <end position="637"/>
    </location>
</feature>
<name>A0ABR3SJU6_9PEZI</name>